<evidence type="ECO:0000313" key="3">
    <source>
        <dbReference type="Proteomes" id="UP001499895"/>
    </source>
</evidence>
<evidence type="ECO:0000313" key="2">
    <source>
        <dbReference type="EMBL" id="GAA0480127.1"/>
    </source>
</evidence>
<comment type="caution">
    <text evidence="2">The sequence shown here is derived from an EMBL/GenBank/DDBJ whole genome shotgun (WGS) entry which is preliminary data.</text>
</comment>
<name>A0ABN1AMJ1_9ACTN</name>
<protein>
    <submittedName>
        <fullName evidence="2">Uncharacterized protein</fullName>
    </submittedName>
</protein>
<dbReference type="EMBL" id="BAAAHB010000065">
    <property type="protein sequence ID" value="GAA0480127.1"/>
    <property type="molecule type" value="Genomic_DNA"/>
</dbReference>
<sequence>MRPMMAPATDNAPRTWLPGQERRFARLRDSSLSASSARSPATDGKPYILKVVCKSPALRSTTSFSAFDKPSDVRPPAEAARVGHRRHRSLSLAQWALSVVPDWPLAPPGWQRGKAVKPSEAEGLVRRFITP</sequence>
<accession>A0ABN1AMJ1</accession>
<reference evidence="2 3" key="1">
    <citation type="journal article" date="2019" name="Int. J. Syst. Evol. Microbiol.">
        <title>The Global Catalogue of Microorganisms (GCM) 10K type strain sequencing project: providing services to taxonomists for standard genome sequencing and annotation.</title>
        <authorList>
            <consortium name="The Broad Institute Genomics Platform"/>
            <consortium name="The Broad Institute Genome Sequencing Center for Infectious Disease"/>
            <person name="Wu L."/>
            <person name="Ma J."/>
        </authorList>
    </citation>
    <scope>NUCLEOTIDE SEQUENCE [LARGE SCALE GENOMIC DNA]</scope>
    <source>
        <strain evidence="2 3">JCM 10649</strain>
    </source>
</reference>
<dbReference type="Proteomes" id="UP001499895">
    <property type="component" value="Unassembled WGS sequence"/>
</dbReference>
<proteinExistence type="predicted"/>
<keyword evidence="3" id="KW-1185">Reference proteome</keyword>
<gene>
    <name evidence="2" type="ORF">GCM10009544_47610</name>
</gene>
<feature type="region of interest" description="Disordered" evidence="1">
    <location>
        <begin position="1"/>
        <end position="20"/>
    </location>
</feature>
<organism evidence="2 3">
    <name type="scientific">Streptomyces stramineus</name>
    <dbReference type="NCBI Taxonomy" id="173861"/>
    <lineage>
        <taxon>Bacteria</taxon>
        <taxon>Bacillati</taxon>
        <taxon>Actinomycetota</taxon>
        <taxon>Actinomycetes</taxon>
        <taxon>Kitasatosporales</taxon>
        <taxon>Streptomycetaceae</taxon>
        <taxon>Streptomyces</taxon>
    </lineage>
</organism>
<evidence type="ECO:0000256" key="1">
    <source>
        <dbReference type="SAM" id="MobiDB-lite"/>
    </source>
</evidence>